<dbReference type="InterPro" id="IPR038673">
    <property type="entry name" value="OprB_sf"/>
</dbReference>
<sequence>MAGAPPSPPQVSGHPPALALALLLLAATGSGNAEPLPAGPMAEPTPPLVPPVAPPPEPALVQLEPGWGTLQQTLGLPAWVDLDLEILAEPMVNPVGGLVREASWIQQTTLALTLRAPAGEAAGGEGKRWAMHLAVAGYNGDPSYAQRVGAALPLQEVANPVGFWLTRASLERRSADGRWSLEAGLVGMAPDLFSAPVEGFYVHDALNGAPVLFTIPNFPVFPVAAPGALLVLRPTPATTLRLASFNLAATDEVAKLLGTASGLPPGRGWTHQLQWSYAAPWLNRRLGEPIAACRDGGGLSPRGRSCGQPVSVERQLPGGLLQLAAYAGTGPNRGLYGSATVPVSLPWGLDHRLWAATAAGFDTAVNPTPSYIGGGLVSQGVLPGRPLDLLILGVARTGFSPISQPGLSHEGVVELGYQLRFNQSFNLQPSLQWILNPGGAGRVPGLFAAGVQLGFSF</sequence>
<evidence type="ECO:0000313" key="4">
    <source>
        <dbReference type="Proteomes" id="UP000010388"/>
    </source>
</evidence>
<keyword evidence="2" id="KW-0732">Signal</keyword>
<protein>
    <submittedName>
        <fullName evidence="3">Carbohydrate-selective porin</fullName>
    </submittedName>
</protein>
<proteinExistence type="inferred from homology"/>
<dbReference type="KEGG" id="cgc:Cyagr_0920"/>
<reference evidence="4" key="1">
    <citation type="journal article" date="2013" name="Proc. Natl. Acad. Sci. U.S.A.">
        <title>Improving the coverage of the cyanobacterial phylum using diversity-driven genome sequencing.</title>
        <authorList>
            <person name="Shih P.M."/>
            <person name="Wu D."/>
            <person name="Latifi A."/>
            <person name="Axen S.D."/>
            <person name="Fewer D.P."/>
            <person name="Talla E."/>
            <person name="Calteau A."/>
            <person name="Cai F."/>
            <person name="Tandeau de Marsac N."/>
            <person name="Rippka R."/>
            <person name="Herdman M."/>
            <person name="Sivonen K."/>
            <person name="Coursin T."/>
            <person name="Laurent T."/>
            <person name="Goodwin L."/>
            <person name="Nolan M."/>
            <person name="Davenport K.W."/>
            <person name="Han C.S."/>
            <person name="Rubin E.M."/>
            <person name="Eisen J.A."/>
            <person name="Woyke T."/>
            <person name="Gugger M."/>
            <person name="Kerfeld C.A."/>
        </authorList>
    </citation>
    <scope>NUCLEOTIDE SEQUENCE [LARGE SCALE GENOMIC DNA]</scope>
    <source>
        <strain evidence="4">ATCC 27147 / PCC 6307</strain>
    </source>
</reference>
<dbReference type="HOGENOM" id="CLU_662095_0_0_3"/>
<comment type="similarity">
    <text evidence="1 2">Belongs to the OprB family.</text>
</comment>
<dbReference type="OrthoDB" id="177316at2"/>
<dbReference type="GO" id="GO:0015288">
    <property type="term" value="F:porin activity"/>
    <property type="evidence" value="ECO:0007669"/>
    <property type="project" value="InterPro"/>
</dbReference>
<evidence type="ECO:0000256" key="1">
    <source>
        <dbReference type="ARBA" id="ARBA00008769"/>
    </source>
</evidence>
<dbReference type="InterPro" id="IPR007049">
    <property type="entry name" value="Carb-sel_porin_OprB"/>
</dbReference>
<dbReference type="STRING" id="292564.Cyagr_0920"/>
<accession>K9P3V9</accession>
<dbReference type="Proteomes" id="UP000010388">
    <property type="component" value="Chromosome"/>
</dbReference>
<evidence type="ECO:0000313" key="3">
    <source>
        <dbReference type="EMBL" id="AFY28102.1"/>
    </source>
</evidence>
<dbReference type="EMBL" id="CP003495">
    <property type="protein sequence ID" value="AFY28102.1"/>
    <property type="molecule type" value="Genomic_DNA"/>
</dbReference>
<dbReference type="eggNOG" id="COG3659">
    <property type="taxonomic scope" value="Bacteria"/>
</dbReference>
<feature type="chain" id="PRO_5007231749" evidence="2">
    <location>
        <begin position="34"/>
        <end position="457"/>
    </location>
</feature>
<dbReference type="Pfam" id="PF04966">
    <property type="entry name" value="OprB"/>
    <property type="match status" value="1"/>
</dbReference>
<dbReference type="GO" id="GO:0016020">
    <property type="term" value="C:membrane"/>
    <property type="evidence" value="ECO:0007669"/>
    <property type="project" value="InterPro"/>
</dbReference>
<dbReference type="RefSeq" id="WP_015108556.1">
    <property type="nucleotide sequence ID" value="NC_019675.1"/>
</dbReference>
<feature type="signal peptide" evidence="2">
    <location>
        <begin position="1"/>
        <end position="33"/>
    </location>
</feature>
<name>K9P3V9_CYAGP</name>
<dbReference type="AlphaFoldDB" id="K9P3V9"/>
<dbReference type="Gene3D" id="2.40.160.180">
    <property type="entry name" value="Carbohydrate-selective porin OprB"/>
    <property type="match status" value="1"/>
</dbReference>
<dbReference type="GO" id="GO:0008643">
    <property type="term" value="P:carbohydrate transport"/>
    <property type="evidence" value="ECO:0007669"/>
    <property type="project" value="InterPro"/>
</dbReference>
<organism evidence="3 4">
    <name type="scientific">Cyanobium gracile (strain ATCC 27147 / PCC 6307)</name>
    <dbReference type="NCBI Taxonomy" id="292564"/>
    <lineage>
        <taxon>Bacteria</taxon>
        <taxon>Bacillati</taxon>
        <taxon>Cyanobacteriota</taxon>
        <taxon>Cyanophyceae</taxon>
        <taxon>Synechococcales</taxon>
        <taxon>Prochlorococcaceae</taxon>
        <taxon>Cyanobium</taxon>
    </lineage>
</organism>
<gene>
    <name evidence="3" type="ordered locus">Cyagr_0920</name>
</gene>
<evidence type="ECO:0000256" key="2">
    <source>
        <dbReference type="RuleBase" id="RU363072"/>
    </source>
</evidence>